<dbReference type="RefSeq" id="WP_142529765.1">
    <property type="nucleotide sequence ID" value="NZ_CBCSJO010000010.1"/>
</dbReference>
<evidence type="ECO:0000313" key="2">
    <source>
        <dbReference type="Proteomes" id="UP000320300"/>
    </source>
</evidence>
<dbReference type="EMBL" id="FXTN01000010">
    <property type="protein sequence ID" value="SMO90245.1"/>
    <property type="molecule type" value="Genomic_DNA"/>
</dbReference>
<sequence>MRTSISNLTGEQQNSLHHLNKALKRALNPLTIICYGHRSSINFQSSAFLNSGTVKTNTSVFDIFLMISDDEALSDATVLEIAKRCFAEDIAGNIIVFRLQEVLSELKNRSRFFSSVFRKGILLFRNKNIMQQLPLPLPSVAFITYHEKQQLSLFLQLAQQGLLRAERDLKNGISSLQATLGLLHESVGFSLRYFIGACCGAEVSGDLKELLKFTLNTGDVLTEVFPCNTDEEVILLDVLNLSLIDQGFSPGEPLLRTLFKRTSKILKLSQRAAQIKIAQLLPA</sequence>
<reference evidence="1 2" key="1">
    <citation type="submission" date="2017-05" db="EMBL/GenBank/DDBJ databases">
        <authorList>
            <person name="Varghese N."/>
            <person name="Submissions S."/>
        </authorList>
    </citation>
    <scope>NUCLEOTIDE SEQUENCE [LARGE SCALE GENOMIC DNA]</scope>
    <source>
        <strain evidence="1 2">DSM 19036</strain>
    </source>
</reference>
<name>A0A521F243_9SPHI</name>
<dbReference type="OrthoDB" id="634374at2"/>
<accession>A0A521F243</accession>
<proteinExistence type="predicted"/>
<dbReference type="AlphaFoldDB" id="A0A521F243"/>
<evidence type="ECO:0000313" key="1">
    <source>
        <dbReference type="EMBL" id="SMO90245.1"/>
    </source>
</evidence>
<gene>
    <name evidence="1" type="ORF">SAMN06265348_11038</name>
</gene>
<organism evidence="1 2">
    <name type="scientific">Pedobacter westerhofensis</name>
    <dbReference type="NCBI Taxonomy" id="425512"/>
    <lineage>
        <taxon>Bacteria</taxon>
        <taxon>Pseudomonadati</taxon>
        <taxon>Bacteroidota</taxon>
        <taxon>Sphingobacteriia</taxon>
        <taxon>Sphingobacteriales</taxon>
        <taxon>Sphingobacteriaceae</taxon>
        <taxon>Pedobacter</taxon>
    </lineage>
</organism>
<keyword evidence="2" id="KW-1185">Reference proteome</keyword>
<dbReference type="Proteomes" id="UP000320300">
    <property type="component" value="Unassembled WGS sequence"/>
</dbReference>
<protein>
    <submittedName>
        <fullName evidence="1">Uncharacterized protein</fullName>
    </submittedName>
</protein>